<protein>
    <submittedName>
        <fullName evidence="2">B-Raf proto-oncogene serine/threonine-protein kinase, putative</fullName>
    </submittedName>
</protein>
<dbReference type="InterPro" id="IPR000719">
    <property type="entry name" value="Prot_kinase_dom"/>
</dbReference>
<dbReference type="AlphaFoldDB" id="C5KSF6"/>
<dbReference type="PROSITE" id="PS50011">
    <property type="entry name" value="PROTEIN_KINASE_DOM"/>
    <property type="match status" value="1"/>
</dbReference>
<dbReference type="OrthoDB" id="2914378at2759"/>
<feature type="non-terminal residue" evidence="2">
    <location>
        <position position="166"/>
    </location>
</feature>
<name>C5KSF6_PERM5</name>
<sequence length="166" mass="18558">PIQVLSRFRHPNLVMLMGFARLDRKGFLVYELLEGGDVFNLLHNRGNHRKEPISRLRRLSIALDASRGLSHLHSSSPRVFHRDIKTANILLDRNGTAKVSDFGLAFAARGDAEEGNMRASGTPAYADPEYLRTLVFSEGTEAYSFGIVLLELVTGKPPTRFPQQLN</sequence>
<dbReference type="InterPro" id="IPR008271">
    <property type="entry name" value="Ser/Thr_kinase_AS"/>
</dbReference>
<evidence type="ECO:0000313" key="2">
    <source>
        <dbReference type="EMBL" id="EER12570.1"/>
    </source>
</evidence>
<dbReference type="OMA" id="MSAYGNN"/>
<dbReference type="RefSeq" id="XP_002780775.1">
    <property type="nucleotide sequence ID" value="XM_002780729.1"/>
</dbReference>
<dbReference type="Gene3D" id="1.10.510.10">
    <property type="entry name" value="Transferase(Phosphotransferase) domain 1"/>
    <property type="match status" value="1"/>
</dbReference>
<evidence type="ECO:0000313" key="3">
    <source>
        <dbReference type="Proteomes" id="UP000007800"/>
    </source>
</evidence>
<keyword evidence="3" id="KW-1185">Reference proteome</keyword>
<dbReference type="Pfam" id="PF00069">
    <property type="entry name" value="Pkinase"/>
    <property type="match status" value="1"/>
</dbReference>
<dbReference type="GeneID" id="9058274"/>
<organism evidence="3">
    <name type="scientific">Perkinsus marinus (strain ATCC 50983 / TXsc)</name>
    <dbReference type="NCBI Taxonomy" id="423536"/>
    <lineage>
        <taxon>Eukaryota</taxon>
        <taxon>Sar</taxon>
        <taxon>Alveolata</taxon>
        <taxon>Perkinsozoa</taxon>
        <taxon>Perkinsea</taxon>
        <taxon>Perkinsida</taxon>
        <taxon>Perkinsidae</taxon>
        <taxon>Perkinsus</taxon>
    </lineage>
</organism>
<feature type="non-terminal residue" evidence="2">
    <location>
        <position position="1"/>
    </location>
</feature>
<reference evidence="2 3" key="1">
    <citation type="submission" date="2008-07" db="EMBL/GenBank/DDBJ databases">
        <authorList>
            <person name="El-Sayed N."/>
            <person name="Caler E."/>
            <person name="Inman J."/>
            <person name="Amedeo P."/>
            <person name="Hass B."/>
            <person name="Wortman J."/>
        </authorList>
    </citation>
    <scope>NUCLEOTIDE SEQUENCE [LARGE SCALE GENOMIC DNA]</scope>
    <source>
        <strain evidence="3">ATCC 50983 / TXsc</strain>
    </source>
</reference>
<keyword evidence="2" id="KW-0808">Transferase</keyword>
<dbReference type="PROSITE" id="PS00108">
    <property type="entry name" value="PROTEIN_KINASE_ST"/>
    <property type="match status" value="1"/>
</dbReference>
<dbReference type="InParanoid" id="C5KSF6"/>
<dbReference type="PANTHER" id="PTHR46146">
    <property type="entry name" value="SERINE/THREONINE-PROTEIN KINASE-LIKE PROTEIN CCR4"/>
    <property type="match status" value="1"/>
</dbReference>
<dbReference type="Proteomes" id="UP000007800">
    <property type="component" value="Unassembled WGS sequence"/>
</dbReference>
<dbReference type="SMART" id="SM00220">
    <property type="entry name" value="S_TKc"/>
    <property type="match status" value="1"/>
</dbReference>
<dbReference type="GO" id="GO:0004672">
    <property type="term" value="F:protein kinase activity"/>
    <property type="evidence" value="ECO:0007669"/>
    <property type="project" value="InterPro"/>
</dbReference>
<dbReference type="EMBL" id="GG676038">
    <property type="protein sequence ID" value="EER12570.1"/>
    <property type="molecule type" value="Genomic_DNA"/>
</dbReference>
<dbReference type="InterPro" id="IPR011009">
    <property type="entry name" value="Kinase-like_dom_sf"/>
</dbReference>
<feature type="domain" description="Protein kinase" evidence="1">
    <location>
        <begin position="1"/>
        <end position="166"/>
    </location>
</feature>
<dbReference type="GO" id="GO:0005524">
    <property type="term" value="F:ATP binding"/>
    <property type="evidence" value="ECO:0007669"/>
    <property type="project" value="InterPro"/>
</dbReference>
<keyword evidence="2" id="KW-0418">Kinase</keyword>
<accession>C5KSF6</accession>
<dbReference type="PANTHER" id="PTHR46146:SF3">
    <property type="entry name" value="SERINE_THREONINE-PROTEIN KINASE-LIKE PROTEIN CCR3-RELATED"/>
    <property type="match status" value="1"/>
</dbReference>
<evidence type="ECO:0000259" key="1">
    <source>
        <dbReference type="PROSITE" id="PS50011"/>
    </source>
</evidence>
<gene>
    <name evidence="2" type="ORF">Pmar_PMAR027388</name>
</gene>
<dbReference type="SUPFAM" id="SSF56112">
    <property type="entry name" value="Protein kinase-like (PK-like)"/>
    <property type="match status" value="1"/>
</dbReference>
<proteinExistence type="predicted"/>